<accession>A0A9J7BVY1</accession>
<dbReference type="InterPro" id="IPR021109">
    <property type="entry name" value="Peptidase_aspartic_dom_sf"/>
</dbReference>
<organism evidence="3 4">
    <name type="scientific">Occallatibacter riparius</name>
    <dbReference type="NCBI Taxonomy" id="1002689"/>
    <lineage>
        <taxon>Bacteria</taxon>
        <taxon>Pseudomonadati</taxon>
        <taxon>Acidobacteriota</taxon>
        <taxon>Terriglobia</taxon>
        <taxon>Terriglobales</taxon>
        <taxon>Acidobacteriaceae</taxon>
        <taxon>Occallatibacter</taxon>
    </lineage>
</organism>
<keyword evidence="4" id="KW-1185">Reference proteome</keyword>
<dbReference type="Gene3D" id="2.40.70.10">
    <property type="entry name" value="Acid Proteases"/>
    <property type="match status" value="1"/>
</dbReference>
<feature type="signal peptide" evidence="2">
    <location>
        <begin position="1"/>
        <end position="23"/>
    </location>
</feature>
<evidence type="ECO:0000313" key="4">
    <source>
        <dbReference type="Proteomes" id="UP001059380"/>
    </source>
</evidence>
<dbReference type="CDD" id="cd05483">
    <property type="entry name" value="retropepsin_like_bacteria"/>
    <property type="match status" value="1"/>
</dbReference>
<dbReference type="Pfam" id="PF13650">
    <property type="entry name" value="Asp_protease_2"/>
    <property type="match status" value="2"/>
</dbReference>
<dbReference type="EMBL" id="CP093313">
    <property type="protein sequence ID" value="UWZ85046.1"/>
    <property type="molecule type" value="Genomic_DNA"/>
</dbReference>
<dbReference type="RefSeq" id="WP_260794556.1">
    <property type="nucleotide sequence ID" value="NZ_CP093313.1"/>
</dbReference>
<dbReference type="GO" id="GO:0006508">
    <property type="term" value="P:proteolysis"/>
    <property type="evidence" value="ECO:0007669"/>
    <property type="project" value="UniProtKB-KW"/>
</dbReference>
<keyword evidence="2" id="KW-0732">Signal</keyword>
<dbReference type="Proteomes" id="UP001059380">
    <property type="component" value="Chromosome"/>
</dbReference>
<dbReference type="InterPro" id="IPR034122">
    <property type="entry name" value="Retropepsin-like_bacterial"/>
</dbReference>
<dbReference type="AlphaFoldDB" id="A0A9J7BVY1"/>
<keyword evidence="3" id="KW-0378">Hydrolase</keyword>
<feature type="region of interest" description="Disordered" evidence="1">
    <location>
        <begin position="295"/>
        <end position="322"/>
    </location>
</feature>
<feature type="chain" id="PRO_5039928494" evidence="2">
    <location>
        <begin position="24"/>
        <end position="322"/>
    </location>
</feature>
<dbReference type="KEGG" id="orp:MOP44_03665"/>
<evidence type="ECO:0000256" key="1">
    <source>
        <dbReference type="SAM" id="MobiDB-lite"/>
    </source>
</evidence>
<reference evidence="3" key="1">
    <citation type="submission" date="2021-04" db="EMBL/GenBank/DDBJ databases">
        <title>Phylogenetic analysis of Acidobacteriaceae.</title>
        <authorList>
            <person name="Qiu L."/>
            <person name="Zhang Q."/>
        </authorList>
    </citation>
    <scope>NUCLEOTIDE SEQUENCE</scope>
    <source>
        <strain evidence="3">DSM 25168</strain>
    </source>
</reference>
<evidence type="ECO:0000313" key="3">
    <source>
        <dbReference type="EMBL" id="UWZ85046.1"/>
    </source>
</evidence>
<proteinExistence type="predicted"/>
<keyword evidence="3" id="KW-0645">Protease</keyword>
<evidence type="ECO:0000256" key="2">
    <source>
        <dbReference type="SAM" id="SignalP"/>
    </source>
</evidence>
<dbReference type="GO" id="GO:0008233">
    <property type="term" value="F:peptidase activity"/>
    <property type="evidence" value="ECO:0007669"/>
    <property type="project" value="UniProtKB-KW"/>
</dbReference>
<gene>
    <name evidence="3" type="ORF">MOP44_03665</name>
</gene>
<sequence length="322" mass="34630">MKLPFLRGTIGFFLCAMGWIGWAAVCAQAPAEVHTAPMVERYGKPYVMVTINGRGPFRFVIDTGTGGDALVTPELASQLGLTTVGQATLSDPSGQGGKKVRILQIDSLNLAGVEFSNIRAVEHTFYAESGQAQGLLGFTLFKNYLLTLDFPGRQVTLATGSLKPDGEKTVLPFRLQAGVPVARLKVDGLEPVEAQLDSGGGGLVLPEQLAARLKYDVAPVAFAQGQSICTRFEIKAARLGSDVKLGHYTFTHPVIEIHPAFPLVNFGSPPMQMFAITFDQKSLLVRFKASQRRFTLNAPPSPPRMTNAPPKQPQQADLVPVG</sequence>
<name>A0A9J7BVY1_9BACT</name>
<protein>
    <submittedName>
        <fullName evidence="3">Aspartyl protease family protein</fullName>
    </submittedName>
</protein>
<dbReference type="SUPFAM" id="SSF50630">
    <property type="entry name" value="Acid proteases"/>
    <property type="match status" value="1"/>
</dbReference>